<dbReference type="Proteomes" id="UP000029858">
    <property type="component" value="Unassembled WGS sequence"/>
</dbReference>
<organism evidence="1 2">
    <name type="scientific">Paracoccus sanguinis</name>
    <dbReference type="NCBI Taxonomy" id="1545044"/>
    <lineage>
        <taxon>Bacteria</taxon>
        <taxon>Pseudomonadati</taxon>
        <taxon>Pseudomonadota</taxon>
        <taxon>Alphaproteobacteria</taxon>
        <taxon>Rhodobacterales</taxon>
        <taxon>Paracoccaceae</taxon>
        <taxon>Paracoccus</taxon>
    </lineage>
</organism>
<gene>
    <name evidence="1" type="ORF">IX56_07250</name>
</gene>
<dbReference type="AlphaFoldDB" id="A0A099GIB9"/>
<reference evidence="1 2" key="2">
    <citation type="submission" date="2014-10" db="EMBL/GenBank/DDBJ databases">
        <title>Paracoccus sanguinis sp. nov., isolated from clinical specimens of New York State patients.</title>
        <authorList>
            <person name="Mingle L.A."/>
            <person name="Cole J.A."/>
            <person name="Lapierre P."/>
            <person name="Musser K.A."/>
        </authorList>
    </citation>
    <scope>NUCLEOTIDE SEQUENCE [LARGE SCALE GENOMIC DNA]</scope>
    <source>
        <strain evidence="1 2">5503</strain>
    </source>
</reference>
<dbReference type="RefSeq" id="WP_036708684.1">
    <property type="nucleotide sequence ID" value="NZ_JRKQ01000027.1"/>
</dbReference>
<dbReference type="EMBL" id="JRKQ01000027">
    <property type="protein sequence ID" value="KGJ22560.1"/>
    <property type="molecule type" value="Genomic_DNA"/>
</dbReference>
<reference evidence="1 2" key="1">
    <citation type="submission" date="2014-09" db="EMBL/GenBank/DDBJ databases">
        <authorList>
            <person name="McGinnis J.M."/>
            <person name="Wolfgang W.J."/>
        </authorList>
    </citation>
    <scope>NUCLEOTIDE SEQUENCE [LARGE SCALE GENOMIC DNA]</scope>
    <source>
        <strain evidence="1 2">5503</strain>
    </source>
</reference>
<name>A0A099GIB9_9RHOB</name>
<proteinExistence type="predicted"/>
<evidence type="ECO:0000313" key="2">
    <source>
        <dbReference type="Proteomes" id="UP000029858"/>
    </source>
</evidence>
<comment type="caution">
    <text evidence="1">The sequence shown here is derived from an EMBL/GenBank/DDBJ whole genome shotgun (WGS) entry which is preliminary data.</text>
</comment>
<accession>A0A099GIB9</accession>
<evidence type="ECO:0000313" key="1">
    <source>
        <dbReference type="EMBL" id="KGJ22560.1"/>
    </source>
</evidence>
<sequence>MTIQPRSSAWPADRVAEARAVIADVAHHSDLLIRLACNVLVQHGETPGERADAQRLLVVVDARRPVRRAQREDQGRAAR</sequence>
<protein>
    <submittedName>
        <fullName evidence="1">Uncharacterized protein</fullName>
    </submittedName>
</protein>